<organism evidence="1">
    <name type="scientific">marine sediment metagenome</name>
    <dbReference type="NCBI Taxonomy" id="412755"/>
    <lineage>
        <taxon>unclassified sequences</taxon>
        <taxon>metagenomes</taxon>
        <taxon>ecological metagenomes</taxon>
    </lineage>
</organism>
<dbReference type="AlphaFoldDB" id="A0A0F9E188"/>
<reference evidence="1" key="1">
    <citation type="journal article" date="2015" name="Nature">
        <title>Complex archaea that bridge the gap between prokaryotes and eukaryotes.</title>
        <authorList>
            <person name="Spang A."/>
            <person name="Saw J.H."/>
            <person name="Jorgensen S.L."/>
            <person name="Zaremba-Niedzwiedzka K."/>
            <person name="Martijn J."/>
            <person name="Lind A.E."/>
            <person name="van Eijk R."/>
            <person name="Schleper C."/>
            <person name="Guy L."/>
            <person name="Ettema T.J."/>
        </authorList>
    </citation>
    <scope>NUCLEOTIDE SEQUENCE</scope>
</reference>
<protein>
    <submittedName>
        <fullName evidence="1">Uncharacterized protein</fullName>
    </submittedName>
</protein>
<proteinExistence type="predicted"/>
<evidence type="ECO:0000313" key="1">
    <source>
        <dbReference type="EMBL" id="KKL17878.1"/>
    </source>
</evidence>
<comment type="caution">
    <text evidence="1">The sequence shown here is derived from an EMBL/GenBank/DDBJ whole genome shotgun (WGS) entry which is preliminary data.</text>
</comment>
<gene>
    <name evidence="1" type="ORF">LCGC14_2481110</name>
</gene>
<name>A0A0F9E188_9ZZZZ</name>
<sequence length="98" mass="11086">MNEKMNTVLAATNSALSRGHLLSSWKQIDKWGRVIETRWALCLKCGGSIFTYRDGSYLGLESKCSLEVRFQEGGADSSIEQHRRVSSKTVTFTVRDRQ</sequence>
<dbReference type="EMBL" id="LAZR01039084">
    <property type="protein sequence ID" value="KKL17878.1"/>
    <property type="molecule type" value="Genomic_DNA"/>
</dbReference>
<accession>A0A0F9E188</accession>